<comment type="cofactor">
    <cofactor evidence="1">
        <name>FAD</name>
        <dbReference type="ChEBI" id="CHEBI:57692"/>
    </cofactor>
</comment>
<dbReference type="InterPro" id="IPR009100">
    <property type="entry name" value="AcylCoA_DH/oxidase_NM_dom_sf"/>
</dbReference>
<accession>A0A8J2ZEN1</accession>
<evidence type="ECO:0000256" key="2">
    <source>
        <dbReference type="ARBA" id="ARBA00009347"/>
    </source>
</evidence>
<dbReference type="Gene3D" id="1.20.140.10">
    <property type="entry name" value="Butyryl-CoA Dehydrogenase, subunit A, domain 3"/>
    <property type="match status" value="1"/>
</dbReference>
<dbReference type="SUPFAM" id="SSF56645">
    <property type="entry name" value="Acyl-CoA dehydrogenase NM domain-like"/>
    <property type="match status" value="1"/>
</dbReference>
<comment type="caution">
    <text evidence="8">The sequence shown here is derived from an EMBL/GenBank/DDBJ whole genome shotgun (WGS) entry which is preliminary data.</text>
</comment>
<dbReference type="AlphaFoldDB" id="A0A8J2ZEN1"/>
<evidence type="ECO:0000259" key="7">
    <source>
        <dbReference type="Pfam" id="PF02771"/>
    </source>
</evidence>
<organism evidence="8 9">
    <name type="scientific">Caldovatus sediminis</name>
    <dbReference type="NCBI Taxonomy" id="2041189"/>
    <lineage>
        <taxon>Bacteria</taxon>
        <taxon>Pseudomonadati</taxon>
        <taxon>Pseudomonadota</taxon>
        <taxon>Alphaproteobacteria</taxon>
        <taxon>Acetobacterales</taxon>
        <taxon>Roseomonadaceae</taxon>
        <taxon>Caldovatus</taxon>
    </lineage>
</organism>
<dbReference type="Pfam" id="PF00441">
    <property type="entry name" value="Acyl-CoA_dh_1"/>
    <property type="match status" value="1"/>
</dbReference>
<dbReference type="PANTHER" id="PTHR43884:SF20">
    <property type="entry name" value="ACYL-COA DEHYDROGENASE FADE28"/>
    <property type="match status" value="1"/>
</dbReference>
<dbReference type="InterPro" id="IPR036250">
    <property type="entry name" value="AcylCo_DH-like_C"/>
</dbReference>
<feature type="domain" description="Acyl-CoA dehydrogenase/oxidase N-terminal" evidence="7">
    <location>
        <begin position="9"/>
        <end position="97"/>
    </location>
</feature>
<evidence type="ECO:0000256" key="5">
    <source>
        <dbReference type="ARBA" id="ARBA00023002"/>
    </source>
</evidence>
<evidence type="ECO:0000313" key="9">
    <source>
        <dbReference type="Proteomes" id="UP000597507"/>
    </source>
</evidence>
<protein>
    <submittedName>
        <fullName evidence="8">Acyl-CoA dehydrogenase</fullName>
    </submittedName>
</protein>
<keyword evidence="5" id="KW-0560">Oxidoreductase</keyword>
<evidence type="ECO:0000313" key="8">
    <source>
        <dbReference type="EMBL" id="GGG46155.1"/>
    </source>
</evidence>
<dbReference type="InterPro" id="IPR013786">
    <property type="entry name" value="AcylCoA_DH/ox_N"/>
</dbReference>
<dbReference type="Gene3D" id="1.10.540.10">
    <property type="entry name" value="Acyl-CoA dehydrogenase/oxidase, N-terminal domain"/>
    <property type="match status" value="1"/>
</dbReference>
<keyword evidence="3" id="KW-0285">Flavoprotein</keyword>
<dbReference type="Pfam" id="PF02771">
    <property type="entry name" value="Acyl-CoA_dh_N"/>
    <property type="match status" value="1"/>
</dbReference>
<dbReference type="GO" id="GO:0003995">
    <property type="term" value="F:acyl-CoA dehydrogenase activity"/>
    <property type="evidence" value="ECO:0007669"/>
    <property type="project" value="TreeGrafter"/>
</dbReference>
<comment type="similarity">
    <text evidence="2">Belongs to the acyl-CoA dehydrogenase family.</text>
</comment>
<proteinExistence type="inferred from homology"/>
<name>A0A8J2ZEN1_9PROT</name>
<evidence type="ECO:0000256" key="4">
    <source>
        <dbReference type="ARBA" id="ARBA00022827"/>
    </source>
</evidence>
<keyword evidence="4" id="KW-0274">FAD</keyword>
<gene>
    <name evidence="8" type="ORF">GCM10010964_36870</name>
</gene>
<dbReference type="PANTHER" id="PTHR43884">
    <property type="entry name" value="ACYL-COA DEHYDROGENASE"/>
    <property type="match status" value="1"/>
</dbReference>
<keyword evidence="9" id="KW-1185">Reference proteome</keyword>
<dbReference type="RefSeq" id="WP_188902935.1">
    <property type="nucleotide sequence ID" value="NZ_BMKS01000014.1"/>
</dbReference>
<sequence>MREDDPGTMLAEQVGRLLAERSGAATLRAVERGEWPAALWEALEGLGLPLLLVPEAMGGAGLGWRAAGPVFQALGRHGAPAPMGETILAAALLAAAGIAPPPGPLSLTANGGERVPWGRHVRHVACCDGETVALCDAAGVTWAPGANLAGEPRDSAPPGGVVRSAAPVPERFGGEAAAAALALLRACQMAGALAAALDLAVEHAGTRRQFGRPIGRFQAVQQQLAVLAGEAAAAQVAADRACRAADRHGLAGAAFEIGCAKVVAGEAAGAGAAIAHQVLGAIGFTEEHPLHHLTRRLWSWREEAGTERFWAARIGREVQAVGGAALWPFLTARDEDDDTTP</sequence>
<dbReference type="InterPro" id="IPR037069">
    <property type="entry name" value="AcylCoA_DH/ox_N_sf"/>
</dbReference>
<dbReference type="InterPro" id="IPR009075">
    <property type="entry name" value="AcylCo_DH/oxidase_C"/>
</dbReference>
<feature type="domain" description="Acyl-CoA dehydrogenase/oxidase C-terminal" evidence="6">
    <location>
        <begin position="184"/>
        <end position="317"/>
    </location>
</feature>
<dbReference type="Proteomes" id="UP000597507">
    <property type="component" value="Unassembled WGS sequence"/>
</dbReference>
<dbReference type="EMBL" id="BMKS01000014">
    <property type="protein sequence ID" value="GGG46155.1"/>
    <property type="molecule type" value="Genomic_DNA"/>
</dbReference>
<evidence type="ECO:0000256" key="1">
    <source>
        <dbReference type="ARBA" id="ARBA00001974"/>
    </source>
</evidence>
<reference evidence="8 9" key="1">
    <citation type="journal article" date="2014" name="Int. J. Syst. Evol. Microbiol.">
        <title>Complete genome sequence of Corynebacterium casei LMG S-19264T (=DSM 44701T), isolated from a smear-ripened cheese.</title>
        <authorList>
            <consortium name="US DOE Joint Genome Institute (JGI-PGF)"/>
            <person name="Walter F."/>
            <person name="Albersmeier A."/>
            <person name="Kalinowski J."/>
            <person name="Ruckert C."/>
        </authorList>
    </citation>
    <scope>NUCLEOTIDE SEQUENCE [LARGE SCALE GENOMIC DNA]</scope>
    <source>
        <strain evidence="8 9">CGMCC 1.16330</strain>
    </source>
</reference>
<dbReference type="SUPFAM" id="SSF47203">
    <property type="entry name" value="Acyl-CoA dehydrogenase C-terminal domain-like"/>
    <property type="match status" value="1"/>
</dbReference>
<evidence type="ECO:0000256" key="3">
    <source>
        <dbReference type="ARBA" id="ARBA00022630"/>
    </source>
</evidence>
<dbReference type="GO" id="GO:0050660">
    <property type="term" value="F:flavin adenine dinucleotide binding"/>
    <property type="evidence" value="ECO:0007669"/>
    <property type="project" value="InterPro"/>
</dbReference>
<evidence type="ECO:0000259" key="6">
    <source>
        <dbReference type="Pfam" id="PF00441"/>
    </source>
</evidence>